<organism evidence="2 3">
    <name type="scientific">Propioniciclava flava</name>
    <dbReference type="NCBI Taxonomy" id="2072026"/>
    <lineage>
        <taxon>Bacteria</taxon>
        <taxon>Bacillati</taxon>
        <taxon>Actinomycetota</taxon>
        <taxon>Actinomycetes</taxon>
        <taxon>Propionibacteriales</taxon>
        <taxon>Propionibacteriaceae</taxon>
        <taxon>Propioniciclava</taxon>
    </lineage>
</organism>
<keyword evidence="2" id="KW-0560">Oxidoreductase</keyword>
<dbReference type="InterPro" id="IPR011008">
    <property type="entry name" value="Dimeric_a/b-barrel"/>
</dbReference>
<dbReference type="EMBL" id="PPCV01000001">
    <property type="protein sequence ID" value="RXW33361.1"/>
    <property type="molecule type" value="Genomic_DNA"/>
</dbReference>
<dbReference type="Pfam" id="PF03992">
    <property type="entry name" value="ABM"/>
    <property type="match status" value="1"/>
</dbReference>
<dbReference type="RefSeq" id="WP_129457326.1">
    <property type="nucleotide sequence ID" value="NZ_PPCV01000001.1"/>
</dbReference>
<reference evidence="2 3" key="1">
    <citation type="submission" date="2018-01" db="EMBL/GenBank/DDBJ databases">
        <title>Lactibacter flavus gen. nov., sp. nov., a novel bacterium of the family Propionibacteriaceae isolated from raw milk and dairy products.</title>
        <authorList>
            <person name="Wenning M."/>
            <person name="Breitenwieser F."/>
            <person name="Huptas C."/>
            <person name="von Neubeck M."/>
            <person name="Busse H.-J."/>
            <person name="Scherer S."/>
        </authorList>
    </citation>
    <scope>NUCLEOTIDE SEQUENCE [LARGE SCALE GENOMIC DNA]</scope>
    <source>
        <strain evidence="2 3">VG341</strain>
    </source>
</reference>
<protein>
    <submittedName>
        <fullName evidence="2">Antibiotic biosynthesis monooxygenase</fullName>
    </submittedName>
</protein>
<evidence type="ECO:0000313" key="3">
    <source>
        <dbReference type="Proteomes" id="UP000290624"/>
    </source>
</evidence>
<proteinExistence type="predicted"/>
<dbReference type="SUPFAM" id="SSF54909">
    <property type="entry name" value="Dimeric alpha+beta barrel"/>
    <property type="match status" value="1"/>
</dbReference>
<dbReference type="InterPro" id="IPR007138">
    <property type="entry name" value="ABM_dom"/>
</dbReference>
<dbReference type="Proteomes" id="UP000290624">
    <property type="component" value="Unassembled WGS sequence"/>
</dbReference>
<name>A0A4Q2EIM4_9ACTN</name>
<dbReference type="PANTHER" id="PTHR33336:SF3">
    <property type="entry name" value="ABM DOMAIN-CONTAINING PROTEIN"/>
    <property type="match status" value="1"/>
</dbReference>
<accession>A0A4Q2EIM4</accession>
<keyword evidence="2" id="KW-0503">Monooxygenase</keyword>
<gene>
    <name evidence="2" type="ORF">C1706_00915</name>
</gene>
<dbReference type="AlphaFoldDB" id="A0A4Q2EIM4"/>
<keyword evidence="3" id="KW-1185">Reference proteome</keyword>
<dbReference type="OrthoDB" id="8452260at2"/>
<evidence type="ECO:0000313" key="2">
    <source>
        <dbReference type="EMBL" id="RXW33361.1"/>
    </source>
</evidence>
<dbReference type="GO" id="GO:0004497">
    <property type="term" value="F:monooxygenase activity"/>
    <property type="evidence" value="ECO:0007669"/>
    <property type="project" value="UniProtKB-KW"/>
</dbReference>
<comment type="caution">
    <text evidence="2">The sequence shown here is derived from an EMBL/GenBank/DDBJ whole genome shotgun (WGS) entry which is preliminary data.</text>
</comment>
<dbReference type="PROSITE" id="PS51725">
    <property type="entry name" value="ABM"/>
    <property type="match status" value="1"/>
</dbReference>
<sequence length="106" mass="12479">MIFICVRWPVKPEYADRWPELTADFTAATRAEPGNLFFSWSRDLEDPHTYVLIEAFAEDAAEAHVNSDHFRRAQAELPRYLQRTPQVRNTVLPGDQWDDLTEFRVR</sequence>
<dbReference type="PANTHER" id="PTHR33336">
    <property type="entry name" value="QUINOL MONOOXYGENASE YGIN-RELATED"/>
    <property type="match status" value="1"/>
</dbReference>
<feature type="domain" description="ABM" evidence="1">
    <location>
        <begin position="2"/>
        <end position="91"/>
    </location>
</feature>
<dbReference type="Gene3D" id="3.30.70.100">
    <property type="match status" value="1"/>
</dbReference>
<dbReference type="InterPro" id="IPR050744">
    <property type="entry name" value="AI-2_Isomerase_LsrG"/>
</dbReference>
<evidence type="ECO:0000259" key="1">
    <source>
        <dbReference type="PROSITE" id="PS51725"/>
    </source>
</evidence>